<protein>
    <submittedName>
        <fullName evidence="1">Acetyltransferase (GNAT) domain-containing protein</fullName>
    </submittedName>
</protein>
<proteinExistence type="predicted"/>
<organism evidence="1 2">
    <name type="scientific">Aristaeella lactis</name>
    <dbReference type="NCBI Taxonomy" id="3046383"/>
    <lineage>
        <taxon>Bacteria</taxon>
        <taxon>Bacillati</taxon>
        <taxon>Bacillota</taxon>
        <taxon>Clostridia</taxon>
        <taxon>Eubacteriales</taxon>
        <taxon>Aristaeellaceae</taxon>
        <taxon>Aristaeella</taxon>
    </lineage>
</organism>
<sequence>MFFRRYRVEYSDGVIDLIPLHIGAPNRELGFGHEQVWKITLHNEQQEIGQISYRDGESRCVYYYGHIGYHIDPPYRGHHYAARACKLLQREIRLSGKTSVVITCDPDNEASRKTCCRLGCLFERITDVPEDIYRKFEISHSKCRYIWHIDAAEEK</sequence>
<comment type="caution">
    <text evidence="1">The sequence shown here is derived from an EMBL/GenBank/DDBJ whole genome shotgun (WGS) entry which is preliminary data.</text>
</comment>
<dbReference type="Proteomes" id="UP000192328">
    <property type="component" value="Unassembled WGS sequence"/>
</dbReference>
<evidence type="ECO:0000313" key="2">
    <source>
        <dbReference type="Proteomes" id="UP000192328"/>
    </source>
</evidence>
<gene>
    <name evidence="1" type="ORF">SAMN06297397_0515</name>
</gene>
<evidence type="ECO:0000313" key="1">
    <source>
        <dbReference type="EMBL" id="SMC38804.1"/>
    </source>
</evidence>
<reference evidence="1" key="1">
    <citation type="submission" date="2017-04" db="EMBL/GenBank/DDBJ databases">
        <authorList>
            <person name="Varghese N."/>
            <person name="Submissions S."/>
        </authorList>
    </citation>
    <scope>NUCLEOTIDE SEQUENCE</scope>
    <source>
        <strain evidence="1">WTE2008</strain>
    </source>
</reference>
<keyword evidence="2" id="KW-1185">Reference proteome</keyword>
<accession>A0AC61PIE1</accession>
<dbReference type="EMBL" id="FWXZ01000001">
    <property type="protein sequence ID" value="SMC38804.1"/>
    <property type="molecule type" value="Genomic_DNA"/>
</dbReference>
<name>A0AC61PIE1_9FIRM</name>